<gene>
    <name evidence="1" type="ORF">TKK_012594</name>
</gene>
<comment type="caution">
    <text evidence="1">The sequence shown here is derived from an EMBL/GenBank/DDBJ whole genome shotgun (WGS) entry which is preliminary data.</text>
</comment>
<evidence type="ECO:0000313" key="1">
    <source>
        <dbReference type="EMBL" id="KAL3392889.1"/>
    </source>
</evidence>
<accession>A0ABD2WJJ3</accession>
<name>A0ABD2WJJ3_9HYME</name>
<reference evidence="1 2" key="1">
    <citation type="journal article" date="2024" name="bioRxiv">
        <title>A reference genome for Trichogramma kaykai: A tiny desert-dwelling parasitoid wasp with competing sex-ratio distorters.</title>
        <authorList>
            <person name="Culotta J."/>
            <person name="Lindsey A.R."/>
        </authorList>
    </citation>
    <scope>NUCLEOTIDE SEQUENCE [LARGE SCALE GENOMIC DNA]</scope>
    <source>
        <strain evidence="1 2">KSX58</strain>
    </source>
</reference>
<evidence type="ECO:0000313" key="2">
    <source>
        <dbReference type="Proteomes" id="UP001627154"/>
    </source>
</evidence>
<dbReference type="EMBL" id="JBJJXI010000101">
    <property type="protein sequence ID" value="KAL3392889.1"/>
    <property type="molecule type" value="Genomic_DNA"/>
</dbReference>
<keyword evidence="2" id="KW-1185">Reference proteome</keyword>
<evidence type="ECO:0008006" key="3">
    <source>
        <dbReference type="Google" id="ProtNLM"/>
    </source>
</evidence>
<protein>
    <recommendedName>
        <fullName evidence="3">Ty3 transposon capsid-like protein domain-containing protein</fullName>
    </recommendedName>
</protein>
<dbReference type="AlphaFoldDB" id="A0ABD2WJJ3"/>
<dbReference type="Proteomes" id="UP001627154">
    <property type="component" value="Unassembled WGS sequence"/>
</dbReference>
<proteinExistence type="predicted"/>
<organism evidence="1 2">
    <name type="scientific">Trichogramma kaykai</name>
    <dbReference type="NCBI Taxonomy" id="54128"/>
    <lineage>
        <taxon>Eukaryota</taxon>
        <taxon>Metazoa</taxon>
        <taxon>Ecdysozoa</taxon>
        <taxon>Arthropoda</taxon>
        <taxon>Hexapoda</taxon>
        <taxon>Insecta</taxon>
        <taxon>Pterygota</taxon>
        <taxon>Neoptera</taxon>
        <taxon>Endopterygota</taxon>
        <taxon>Hymenoptera</taxon>
        <taxon>Apocrita</taxon>
        <taxon>Proctotrupomorpha</taxon>
        <taxon>Chalcidoidea</taxon>
        <taxon>Trichogrammatidae</taxon>
        <taxon>Trichogramma</taxon>
    </lineage>
</organism>
<sequence>MNSIKVKLLFVSEATDPKTTTVKVKTIQAVGQTEIYKFPQNLQMGDKHPRLFEHSIVKGVVKSLKTRNKFRNVTLTLSKELHDEYMDEENNFVFQEYYLEESQGDVVEIAQAGKETQGKAIHSIAKDMILEKFNGKNCNAEAWIKLFVLECTRLNINENRFSEVLRLFLEGSASEWFSSFMKTNSLAKDWEDWSNFFVDTFGQKSWSEIAFAYSFKYLNGSYLDFALKKINLLIDVDPELTIESQINLIVIGLPGFVRSKIDKKNIVKVEDLMAKLRLLEPVSNKFNRSSVEKQKNDNGSRSQMNYKPCTYCEKAGYPNRFHPEKVCRTKNASQLNKNERIRIVNNTEI</sequence>